<dbReference type="SUPFAM" id="SSF52980">
    <property type="entry name" value="Restriction endonuclease-like"/>
    <property type="match status" value="1"/>
</dbReference>
<gene>
    <name evidence="2" type="ORF">KGD83_03650</name>
</gene>
<keyword evidence="3" id="KW-1185">Reference proteome</keyword>
<proteinExistence type="predicted"/>
<name>A0ABX8C9M3_9ACTN</name>
<accession>A0ABX8C9M3</accession>
<dbReference type="EMBL" id="CP074132">
    <property type="protein sequence ID" value="QUX29683.1"/>
    <property type="molecule type" value="Genomic_DNA"/>
</dbReference>
<dbReference type="InterPro" id="IPR036388">
    <property type="entry name" value="WH-like_DNA-bd_sf"/>
</dbReference>
<evidence type="ECO:0000313" key="2">
    <source>
        <dbReference type="EMBL" id="QUX29683.1"/>
    </source>
</evidence>
<feature type="domain" description="Type II restriction enzyme NaeI" evidence="1">
    <location>
        <begin position="1"/>
        <end position="80"/>
    </location>
</feature>
<sequence length="88" mass="9409">MKRVRGNGGSRSSLRSEGIIILGHYRTHCQIATVLSSPEPGPGGFVSARVVRAGSAPQDKPRAFIDGAWWRPAEEGGPVEYAPLLPEV</sequence>
<evidence type="ECO:0000313" key="3">
    <source>
        <dbReference type="Proteomes" id="UP000678016"/>
    </source>
</evidence>
<dbReference type="Pfam" id="PF09126">
    <property type="entry name" value="NaeI"/>
    <property type="match status" value="1"/>
</dbReference>
<protein>
    <recommendedName>
        <fullName evidence="1">Type II restriction enzyme NaeI domain-containing protein</fullName>
    </recommendedName>
</protein>
<dbReference type="InterPro" id="IPR015210">
    <property type="entry name" value="NaeI"/>
</dbReference>
<dbReference type="Proteomes" id="UP000678016">
    <property type="component" value="Chromosome"/>
</dbReference>
<dbReference type="RefSeq" id="WP_212642516.1">
    <property type="nucleotide sequence ID" value="NZ_CP074132.1"/>
</dbReference>
<reference evidence="3" key="1">
    <citation type="submission" date="2021-05" db="EMBL/GenBank/DDBJ databases">
        <title>Direct Submission.</title>
        <authorList>
            <person name="Li K."/>
            <person name="Gao J."/>
        </authorList>
    </citation>
    <scope>NUCLEOTIDE SEQUENCE [LARGE SCALE GENOMIC DNA]</scope>
    <source>
        <strain evidence="3">HDS12</strain>
    </source>
</reference>
<dbReference type="InterPro" id="IPR011335">
    <property type="entry name" value="Restrct_endonuc-II-like"/>
</dbReference>
<dbReference type="Gene3D" id="1.10.10.10">
    <property type="entry name" value="Winged helix-like DNA-binding domain superfamily/Winged helix DNA-binding domain"/>
    <property type="match status" value="1"/>
</dbReference>
<organism evidence="2 3">
    <name type="scientific">Nocardiopsis akebiae</name>
    <dbReference type="NCBI Taxonomy" id="2831968"/>
    <lineage>
        <taxon>Bacteria</taxon>
        <taxon>Bacillati</taxon>
        <taxon>Actinomycetota</taxon>
        <taxon>Actinomycetes</taxon>
        <taxon>Streptosporangiales</taxon>
        <taxon>Nocardiopsidaceae</taxon>
        <taxon>Nocardiopsis</taxon>
    </lineage>
</organism>
<evidence type="ECO:0000259" key="1">
    <source>
        <dbReference type="Pfam" id="PF09126"/>
    </source>
</evidence>